<dbReference type="InterPro" id="IPR010987">
    <property type="entry name" value="Glutathione-S-Trfase_C-like"/>
</dbReference>
<organism evidence="8 9">
    <name type="scientific">Asbolus verrucosus</name>
    <name type="common">Desert ironclad beetle</name>
    <dbReference type="NCBI Taxonomy" id="1661398"/>
    <lineage>
        <taxon>Eukaryota</taxon>
        <taxon>Metazoa</taxon>
        <taxon>Ecdysozoa</taxon>
        <taxon>Arthropoda</taxon>
        <taxon>Hexapoda</taxon>
        <taxon>Insecta</taxon>
        <taxon>Pterygota</taxon>
        <taxon>Neoptera</taxon>
        <taxon>Endopterygota</taxon>
        <taxon>Coleoptera</taxon>
        <taxon>Polyphaga</taxon>
        <taxon>Cucujiformia</taxon>
        <taxon>Tenebrionidae</taxon>
        <taxon>Pimeliinae</taxon>
        <taxon>Asbolus</taxon>
    </lineage>
</organism>
<dbReference type="SFLD" id="SFLDG01205">
    <property type="entry name" value="AMPS.1"/>
    <property type="match status" value="1"/>
</dbReference>
<comment type="subunit">
    <text evidence="1">Homodimer.</text>
</comment>
<dbReference type="SFLD" id="SFLDS00019">
    <property type="entry name" value="Glutathione_Transferase_(cytos"/>
    <property type="match status" value="1"/>
</dbReference>
<dbReference type="OrthoDB" id="414243at2759"/>
<gene>
    <name evidence="8" type="ORF">BDFB_014228</name>
</gene>
<dbReference type="SUPFAM" id="SSF47616">
    <property type="entry name" value="GST C-terminal domain-like"/>
    <property type="match status" value="1"/>
</dbReference>
<dbReference type="CDD" id="cd03192">
    <property type="entry name" value="GST_C_Sigma_like"/>
    <property type="match status" value="1"/>
</dbReference>
<dbReference type="Pfam" id="PF14497">
    <property type="entry name" value="GST_C_3"/>
    <property type="match status" value="1"/>
</dbReference>
<keyword evidence="3 8" id="KW-0808">Transferase</keyword>
<dbReference type="GO" id="GO:0004364">
    <property type="term" value="F:glutathione transferase activity"/>
    <property type="evidence" value="ECO:0007669"/>
    <property type="project" value="UniProtKB-EC"/>
</dbReference>
<evidence type="ECO:0000259" key="7">
    <source>
        <dbReference type="PROSITE" id="PS50405"/>
    </source>
</evidence>
<evidence type="ECO:0000256" key="2">
    <source>
        <dbReference type="ARBA" id="ARBA00012452"/>
    </source>
</evidence>
<comment type="caution">
    <text evidence="8">The sequence shown here is derived from an EMBL/GenBank/DDBJ whole genome shotgun (WGS) entry which is preliminary data.</text>
</comment>
<dbReference type="InterPro" id="IPR040079">
    <property type="entry name" value="Glutathione_S-Trfase"/>
</dbReference>
<evidence type="ECO:0000259" key="6">
    <source>
        <dbReference type="PROSITE" id="PS50404"/>
    </source>
</evidence>
<dbReference type="Proteomes" id="UP000292052">
    <property type="component" value="Unassembled WGS sequence"/>
</dbReference>
<feature type="domain" description="GST C-terminal" evidence="7">
    <location>
        <begin position="82"/>
        <end position="204"/>
    </location>
</feature>
<evidence type="ECO:0000256" key="3">
    <source>
        <dbReference type="ARBA" id="ARBA00022679"/>
    </source>
</evidence>
<evidence type="ECO:0000256" key="5">
    <source>
        <dbReference type="ARBA" id="ARBA00047960"/>
    </source>
</evidence>
<evidence type="ECO:0000313" key="9">
    <source>
        <dbReference type="Proteomes" id="UP000292052"/>
    </source>
</evidence>
<dbReference type="Gene3D" id="1.20.1050.10">
    <property type="match status" value="1"/>
</dbReference>
<dbReference type="PROSITE" id="PS50404">
    <property type="entry name" value="GST_NTER"/>
    <property type="match status" value="1"/>
</dbReference>
<dbReference type="InterPro" id="IPR036282">
    <property type="entry name" value="Glutathione-S-Trfase_C_sf"/>
</dbReference>
<feature type="domain" description="GST N-terminal" evidence="6">
    <location>
        <begin position="3"/>
        <end position="80"/>
    </location>
</feature>
<comment type="catalytic activity">
    <reaction evidence="5">
        <text>RX + glutathione = an S-substituted glutathione + a halide anion + H(+)</text>
        <dbReference type="Rhea" id="RHEA:16437"/>
        <dbReference type="ChEBI" id="CHEBI:15378"/>
        <dbReference type="ChEBI" id="CHEBI:16042"/>
        <dbReference type="ChEBI" id="CHEBI:17792"/>
        <dbReference type="ChEBI" id="CHEBI:57925"/>
        <dbReference type="ChEBI" id="CHEBI:90779"/>
        <dbReference type="EC" id="2.5.1.18"/>
    </reaction>
</comment>
<evidence type="ECO:0000313" key="8">
    <source>
        <dbReference type="EMBL" id="RZB40563.1"/>
    </source>
</evidence>
<comment type="similarity">
    <text evidence="4">Belongs to the GST superfamily. Sigma family.</text>
</comment>
<dbReference type="FunFam" id="3.40.30.10:FF:000035">
    <property type="entry name" value="hematopoietic prostaglandin D synthase"/>
    <property type="match status" value="1"/>
</dbReference>
<dbReference type="GO" id="GO:0006749">
    <property type="term" value="P:glutathione metabolic process"/>
    <property type="evidence" value="ECO:0007669"/>
    <property type="project" value="TreeGrafter"/>
</dbReference>
<sequence>MAPAYKLTYFDVRGVAEPIRFLFKYGGIDFEDVRIKHEEWPQFKEKTPFGQLPVLEHNGKQVNQSIAVARYVAKQVKLVGKDDWENLEIDAIVDTINDLRMKLVQIFFEKDEEKKKTLKETAINETFPYYLTRLDTIVQKNKGHLAVGRLTWADFYFASMSPAFDSFVEGDAFGKYPNLKALRDKINAIPAIKSWIETRPKTAF</sequence>
<dbReference type="Pfam" id="PF02798">
    <property type="entry name" value="GST_N"/>
    <property type="match status" value="1"/>
</dbReference>
<dbReference type="InterPro" id="IPR036249">
    <property type="entry name" value="Thioredoxin-like_sf"/>
</dbReference>
<keyword evidence="9" id="KW-1185">Reference proteome</keyword>
<name>A0A482VBF3_ASBVE</name>
<dbReference type="EMBL" id="QDEB01117827">
    <property type="protein sequence ID" value="RZB40563.1"/>
    <property type="molecule type" value="Genomic_DNA"/>
</dbReference>
<dbReference type="Gene3D" id="3.40.30.10">
    <property type="entry name" value="Glutaredoxin"/>
    <property type="match status" value="1"/>
</dbReference>
<protein>
    <recommendedName>
        <fullName evidence="2">glutathione transferase</fullName>
        <ecNumber evidence="2">2.5.1.18</ecNumber>
    </recommendedName>
</protein>
<accession>A0A482VBF3</accession>
<dbReference type="FunFam" id="1.20.1050.10:FF:000030">
    <property type="entry name" value="Glutathione S-transferase S1"/>
    <property type="match status" value="1"/>
</dbReference>
<dbReference type="SUPFAM" id="SSF52833">
    <property type="entry name" value="Thioredoxin-like"/>
    <property type="match status" value="1"/>
</dbReference>
<dbReference type="AlphaFoldDB" id="A0A482VBF3"/>
<dbReference type="PANTHER" id="PTHR11571:SF224">
    <property type="entry name" value="HEMATOPOIETIC PROSTAGLANDIN D SYNTHASE"/>
    <property type="match status" value="1"/>
</dbReference>
<dbReference type="PANTHER" id="PTHR11571">
    <property type="entry name" value="GLUTATHIONE S-TRANSFERASE"/>
    <property type="match status" value="1"/>
</dbReference>
<dbReference type="EC" id="2.5.1.18" evidence="2"/>
<dbReference type="PROSITE" id="PS50405">
    <property type="entry name" value="GST_CTER"/>
    <property type="match status" value="1"/>
</dbReference>
<dbReference type="InterPro" id="IPR004045">
    <property type="entry name" value="Glutathione_S-Trfase_N"/>
</dbReference>
<evidence type="ECO:0000256" key="4">
    <source>
        <dbReference type="ARBA" id="ARBA00038317"/>
    </source>
</evidence>
<reference evidence="8 9" key="1">
    <citation type="submission" date="2017-03" db="EMBL/GenBank/DDBJ databases">
        <title>Genome of the blue death feigning beetle - Asbolus verrucosus.</title>
        <authorList>
            <person name="Rider S.D."/>
        </authorList>
    </citation>
    <scope>NUCLEOTIDE SEQUENCE [LARGE SCALE GENOMIC DNA]</scope>
    <source>
        <strain evidence="8">Butters</strain>
        <tissue evidence="8">Head and leg muscle</tissue>
    </source>
</reference>
<dbReference type="SFLD" id="SFLDG00363">
    <property type="entry name" value="AMPS_(cytGST):_Alpha-__Mu-__Pi"/>
    <property type="match status" value="1"/>
</dbReference>
<dbReference type="GO" id="GO:0004602">
    <property type="term" value="F:glutathione peroxidase activity"/>
    <property type="evidence" value="ECO:0007669"/>
    <property type="project" value="UniProtKB-ARBA"/>
</dbReference>
<proteinExistence type="inferred from homology"/>
<dbReference type="STRING" id="1661398.A0A482VBF3"/>
<dbReference type="CDD" id="cd03039">
    <property type="entry name" value="GST_N_Sigma_like"/>
    <property type="match status" value="1"/>
</dbReference>
<dbReference type="InterPro" id="IPR004046">
    <property type="entry name" value="GST_C"/>
</dbReference>
<evidence type="ECO:0000256" key="1">
    <source>
        <dbReference type="ARBA" id="ARBA00011738"/>
    </source>
</evidence>
<dbReference type="InterPro" id="IPR050213">
    <property type="entry name" value="GST_superfamily"/>
</dbReference>